<dbReference type="Proteomes" id="UP000249016">
    <property type="component" value="Unassembled WGS sequence"/>
</dbReference>
<sequence length="209" mass="23299">MTKIRKLGSNFYVLQSGKVGAVATFGDTDTSYAAKPTGGAGSRGDYVPWGEKNDQLALMHQLASESPNKWSLVKVRRNFVAGRGIYTHADEKAGQGSDTLFVPKKFPSFEAWRLLADYDRVWIRKNFQYAFCGNAFVKFTFGTDKKVANMEAIDPFKIRPRKLKAGKRGYLPLSSMATWALSTINGWMTSPSRPLIQPTQPSIPFVSFI</sequence>
<dbReference type="RefSeq" id="WP_111345063.1">
    <property type="nucleotide sequence ID" value="NZ_QLII01000001.1"/>
</dbReference>
<evidence type="ECO:0000313" key="1">
    <source>
        <dbReference type="EMBL" id="RAI76009.1"/>
    </source>
</evidence>
<name>A0A327NNN9_9BACT</name>
<evidence type="ECO:0000313" key="2">
    <source>
        <dbReference type="Proteomes" id="UP000249016"/>
    </source>
</evidence>
<accession>A0A327NNN9</accession>
<keyword evidence="2" id="KW-1185">Reference proteome</keyword>
<organism evidence="1 2">
    <name type="scientific">Spirosoma telluris</name>
    <dbReference type="NCBI Taxonomy" id="2183553"/>
    <lineage>
        <taxon>Bacteria</taxon>
        <taxon>Pseudomonadati</taxon>
        <taxon>Bacteroidota</taxon>
        <taxon>Cytophagia</taxon>
        <taxon>Cytophagales</taxon>
        <taxon>Cytophagaceae</taxon>
        <taxon>Spirosoma</taxon>
    </lineage>
</organism>
<dbReference type="AlphaFoldDB" id="A0A327NNN9"/>
<proteinExistence type="predicted"/>
<dbReference type="EMBL" id="QLII01000001">
    <property type="protein sequence ID" value="RAI76009.1"/>
    <property type="molecule type" value="Genomic_DNA"/>
</dbReference>
<comment type="caution">
    <text evidence="1">The sequence shown here is derived from an EMBL/GenBank/DDBJ whole genome shotgun (WGS) entry which is preliminary data.</text>
</comment>
<gene>
    <name evidence="1" type="ORF">HMF3257_20835</name>
</gene>
<reference evidence="1 2" key="1">
    <citation type="submission" date="2018-06" db="EMBL/GenBank/DDBJ databases">
        <title>Spirosoma sp. HMF3257 Genome sequencing and assembly.</title>
        <authorList>
            <person name="Kang H."/>
            <person name="Cha I."/>
            <person name="Kim H."/>
            <person name="Kang J."/>
            <person name="Joh K."/>
        </authorList>
    </citation>
    <scope>NUCLEOTIDE SEQUENCE [LARGE SCALE GENOMIC DNA]</scope>
    <source>
        <strain evidence="1 2">HMF3257</strain>
    </source>
</reference>
<protein>
    <submittedName>
        <fullName evidence="1">Uncharacterized protein</fullName>
    </submittedName>
</protein>